<organism evidence="1 2">
    <name type="scientific">Digitaria exilis</name>
    <dbReference type="NCBI Taxonomy" id="1010633"/>
    <lineage>
        <taxon>Eukaryota</taxon>
        <taxon>Viridiplantae</taxon>
        <taxon>Streptophyta</taxon>
        <taxon>Embryophyta</taxon>
        <taxon>Tracheophyta</taxon>
        <taxon>Spermatophyta</taxon>
        <taxon>Magnoliopsida</taxon>
        <taxon>Liliopsida</taxon>
        <taxon>Poales</taxon>
        <taxon>Poaceae</taxon>
        <taxon>PACMAD clade</taxon>
        <taxon>Panicoideae</taxon>
        <taxon>Panicodae</taxon>
        <taxon>Paniceae</taxon>
        <taxon>Anthephorinae</taxon>
        <taxon>Digitaria</taxon>
    </lineage>
</organism>
<dbReference type="EMBL" id="JACEFO010001727">
    <property type="protein sequence ID" value="KAF8716262.1"/>
    <property type="molecule type" value="Genomic_DNA"/>
</dbReference>
<keyword evidence="2" id="KW-1185">Reference proteome</keyword>
<dbReference type="Proteomes" id="UP000636709">
    <property type="component" value="Unassembled WGS sequence"/>
</dbReference>
<reference evidence="1" key="1">
    <citation type="submission" date="2020-07" db="EMBL/GenBank/DDBJ databases">
        <title>Genome sequence and genetic diversity analysis of an under-domesticated orphan crop, white fonio (Digitaria exilis).</title>
        <authorList>
            <person name="Bennetzen J.L."/>
            <person name="Chen S."/>
            <person name="Ma X."/>
            <person name="Wang X."/>
            <person name="Yssel A.E.J."/>
            <person name="Chaluvadi S.R."/>
            <person name="Johnson M."/>
            <person name="Gangashetty P."/>
            <person name="Hamidou F."/>
            <person name="Sanogo M.D."/>
            <person name="Zwaenepoel A."/>
            <person name="Wallace J."/>
            <person name="Van De Peer Y."/>
            <person name="Van Deynze A."/>
        </authorList>
    </citation>
    <scope>NUCLEOTIDE SEQUENCE</scope>
    <source>
        <tissue evidence="1">Leaves</tissue>
    </source>
</reference>
<protein>
    <submittedName>
        <fullName evidence="1">Uncharacterized protein</fullName>
    </submittedName>
</protein>
<sequence>MFISTTFSMIVTSTGLSLS</sequence>
<gene>
    <name evidence="1" type="ORF">HU200_026547</name>
</gene>
<accession>A0A835C787</accession>
<dbReference type="AlphaFoldDB" id="A0A835C787"/>
<comment type="caution">
    <text evidence="1">The sequence shown here is derived from an EMBL/GenBank/DDBJ whole genome shotgun (WGS) entry which is preliminary data.</text>
</comment>
<evidence type="ECO:0000313" key="1">
    <source>
        <dbReference type="EMBL" id="KAF8716262.1"/>
    </source>
</evidence>
<name>A0A835C787_9POAL</name>
<proteinExistence type="predicted"/>
<evidence type="ECO:0000313" key="2">
    <source>
        <dbReference type="Proteomes" id="UP000636709"/>
    </source>
</evidence>